<dbReference type="InterPro" id="IPR045079">
    <property type="entry name" value="Oxoprolinase-like"/>
</dbReference>
<dbReference type="Proteomes" id="UP001330812">
    <property type="component" value="Chromosome"/>
</dbReference>
<feature type="domain" description="Hydantoinase B/oxoprolinase" evidence="2">
    <location>
        <begin position="10"/>
        <end position="526"/>
    </location>
</feature>
<feature type="region of interest" description="Disordered" evidence="1">
    <location>
        <begin position="431"/>
        <end position="454"/>
    </location>
</feature>
<protein>
    <submittedName>
        <fullName evidence="3">Hydantoinase B/oxoprolinase family protein</fullName>
    </submittedName>
</protein>
<dbReference type="PANTHER" id="PTHR11365">
    <property type="entry name" value="5-OXOPROLINASE RELATED"/>
    <property type="match status" value="1"/>
</dbReference>
<reference evidence="3 4" key="1">
    <citation type="journal article" date="2015" name="Int. J. Syst. Evol. Microbiol.">
        <title>Amycolatopsis rhabdoformis sp. nov., an actinomycete isolated from a tropical forest soil.</title>
        <authorList>
            <person name="Souza W.R."/>
            <person name="Silva R.E."/>
            <person name="Goodfellow M."/>
            <person name="Busarakam K."/>
            <person name="Figueiro F.S."/>
            <person name="Ferreira D."/>
            <person name="Rodrigues-Filho E."/>
            <person name="Moraes L.A.B."/>
            <person name="Zucchi T.D."/>
        </authorList>
    </citation>
    <scope>NUCLEOTIDE SEQUENCE [LARGE SCALE GENOMIC DNA]</scope>
    <source>
        <strain evidence="3 4">NCIMB 14900</strain>
    </source>
</reference>
<dbReference type="EMBL" id="CP142149">
    <property type="protein sequence ID" value="WSE34523.1"/>
    <property type="molecule type" value="Genomic_DNA"/>
</dbReference>
<organism evidence="3 4">
    <name type="scientific">Amycolatopsis rhabdoformis</name>
    <dbReference type="NCBI Taxonomy" id="1448059"/>
    <lineage>
        <taxon>Bacteria</taxon>
        <taxon>Bacillati</taxon>
        <taxon>Actinomycetota</taxon>
        <taxon>Actinomycetes</taxon>
        <taxon>Pseudonocardiales</taxon>
        <taxon>Pseudonocardiaceae</taxon>
        <taxon>Amycolatopsis</taxon>
    </lineage>
</organism>
<dbReference type="RefSeq" id="WP_326837331.1">
    <property type="nucleotide sequence ID" value="NZ_CP142149.1"/>
</dbReference>
<evidence type="ECO:0000259" key="2">
    <source>
        <dbReference type="Pfam" id="PF02538"/>
    </source>
</evidence>
<evidence type="ECO:0000256" key="1">
    <source>
        <dbReference type="SAM" id="MobiDB-lite"/>
    </source>
</evidence>
<dbReference type="Pfam" id="PF02538">
    <property type="entry name" value="Hydantoinase_B"/>
    <property type="match status" value="1"/>
</dbReference>
<proteinExistence type="predicted"/>
<dbReference type="PANTHER" id="PTHR11365:SF23">
    <property type="entry name" value="HYPOTHETICAL 5-OXOPROLINASE (EUROFUNG)-RELATED"/>
    <property type="match status" value="1"/>
</dbReference>
<keyword evidence="4" id="KW-1185">Reference proteome</keyword>
<name>A0ABZ1ILF0_9PSEU</name>
<gene>
    <name evidence="3" type="ORF">VSH64_20960</name>
</gene>
<sequence length="568" mass="60033">MPTETSVFDDPITLEIIWGRLATVAAEMQTVLRRTALSTLISAANDLACEIMDARGWSVAHAATSNPAFNLTMPHVTSALLEAFPADTLRPGDVLFTNDPWIGNGHLPDVSVVTPFFKNGKLVGFAGSIAHVSDIGGLLNQSQARTVYEEGLFFPPMKLYDEGRRNEAIIATIRKSVRLPDTVIGDISAIVTANSVAVRQVVDLLDEYGVDDLSELSDAIQDRAEQAMRRTIEALPDGDYPYEHTFNVLDSTLTIGVVIRIRGTELAVDYVKVPPQHDHGGINSTMTFTTARSIAQLNCLLTPNIPSNQGLFRPITVTAPEGSILNPTYPASVNDRVKVGWHTIALVQGALAGIAGYVPALSGFQSSIKLLSSHSGVPVSTNFMNGGGLGAGPDDDGVDGICYPTSSTTLPVEIFESSSGGFLVSKELAPDSAGAGRRRGGHGQRVVLGPPEDEASSYTLSLSMSQHGSPPIGFGAGLAGRASRLYVGAEEIPFDQVAARLVSVPHTPESGLVTLDTPGGGGFGDPAERDPQLVLRDVRDGLLSVEAAAEIYGVDVELDTLSAKRRGA</sequence>
<dbReference type="InterPro" id="IPR003692">
    <property type="entry name" value="Hydantoinase_B"/>
</dbReference>
<evidence type="ECO:0000313" key="3">
    <source>
        <dbReference type="EMBL" id="WSE34523.1"/>
    </source>
</evidence>
<accession>A0ABZ1ILF0</accession>
<evidence type="ECO:0000313" key="4">
    <source>
        <dbReference type="Proteomes" id="UP001330812"/>
    </source>
</evidence>